<gene>
    <name evidence="1" type="ORF">MONBRDRAFT_35898</name>
</gene>
<protein>
    <submittedName>
        <fullName evidence="1">Uncharacterized protein</fullName>
    </submittedName>
</protein>
<name>A9USG8_MONBE</name>
<dbReference type="AlphaFoldDB" id="A9USG8"/>
<evidence type="ECO:0000313" key="1">
    <source>
        <dbReference type="EMBL" id="EDQ92098.1"/>
    </source>
</evidence>
<dbReference type="RefSeq" id="XP_001743384.1">
    <property type="nucleotide sequence ID" value="XM_001743332.1"/>
</dbReference>
<sequence>MLSVSPAVRSRCEPSLFASHHPVAAAASSCGRSFQSEGTSRWPSCISQARSATGAPDTTASPASSFAMELDRAEPPVKRAKQPAPAIERQGTLGLKRRADSLDSDSELLAWSACPTSDASSVDWREKRFRPVSMPAPRWPRTAAGATQAVPSASAGVGLDTAMNAPTVNTLTEPPAIEELDDQCVELEAEPSLLSMLQHQTMDVLPRPVYESMYVQSSSHADFSCLSMSICMAHIACRRRFDYNSRCMCFAMCHAHFSCVGVWCSKQDMQLQQECYALVPYESRAAFLARAADYVNPGEARPSSMGDDNVDEENGEAILAADWSSRSSGSPTFEDAAVVEHIFADSCGSMEVDAET</sequence>
<evidence type="ECO:0000313" key="2">
    <source>
        <dbReference type="Proteomes" id="UP000001357"/>
    </source>
</evidence>
<keyword evidence="2" id="KW-1185">Reference proteome</keyword>
<accession>A9USG8</accession>
<organism evidence="1 2">
    <name type="scientific">Monosiga brevicollis</name>
    <name type="common">Choanoflagellate</name>
    <dbReference type="NCBI Taxonomy" id="81824"/>
    <lineage>
        <taxon>Eukaryota</taxon>
        <taxon>Choanoflagellata</taxon>
        <taxon>Craspedida</taxon>
        <taxon>Salpingoecidae</taxon>
        <taxon>Monosiga</taxon>
    </lineage>
</organism>
<dbReference type="KEGG" id="mbr:MONBRDRAFT_35898"/>
<dbReference type="GeneID" id="5888530"/>
<dbReference type="Proteomes" id="UP000001357">
    <property type="component" value="Unassembled WGS sequence"/>
</dbReference>
<proteinExistence type="predicted"/>
<dbReference type="EMBL" id="CH991544">
    <property type="protein sequence ID" value="EDQ92098.1"/>
    <property type="molecule type" value="Genomic_DNA"/>
</dbReference>
<reference evidence="1 2" key="1">
    <citation type="journal article" date="2008" name="Nature">
        <title>The genome of the choanoflagellate Monosiga brevicollis and the origin of metazoans.</title>
        <authorList>
            <consortium name="JGI Sequencing"/>
            <person name="King N."/>
            <person name="Westbrook M.J."/>
            <person name="Young S.L."/>
            <person name="Kuo A."/>
            <person name="Abedin M."/>
            <person name="Chapman J."/>
            <person name="Fairclough S."/>
            <person name="Hellsten U."/>
            <person name="Isogai Y."/>
            <person name="Letunic I."/>
            <person name="Marr M."/>
            <person name="Pincus D."/>
            <person name="Putnam N."/>
            <person name="Rokas A."/>
            <person name="Wright K.J."/>
            <person name="Zuzow R."/>
            <person name="Dirks W."/>
            <person name="Good M."/>
            <person name="Goodstein D."/>
            <person name="Lemons D."/>
            <person name="Li W."/>
            <person name="Lyons J.B."/>
            <person name="Morris A."/>
            <person name="Nichols S."/>
            <person name="Richter D.J."/>
            <person name="Salamov A."/>
            <person name="Bork P."/>
            <person name="Lim W.A."/>
            <person name="Manning G."/>
            <person name="Miller W.T."/>
            <person name="McGinnis W."/>
            <person name="Shapiro H."/>
            <person name="Tjian R."/>
            <person name="Grigoriev I.V."/>
            <person name="Rokhsar D."/>
        </authorList>
    </citation>
    <scope>NUCLEOTIDE SEQUENCE [LARGE SCALE GENOMIC DNA]</scope>
    <source>
        <strain evidence="2">MX1 / ATCC 50154</strain>
    </source>
</reference>
<dbReference type="InParanoid" id="A9USG8"/>